<protein>
    <recommendedName>
        <fullName evidence="7">Endolytic murein transglycosylase</fullName>
        <ecNumber evidence="7">4.2.2.29</ecNumber>
    </recommendedName>
    <alternativeName>
        <fullName evidence="7">Peptidoglycan lytic transglycosylase</fullName>
    </alternativeName>
    <alternativeName>
        <fullName evidence="7">Peptidoglycan polymerization terminase</fullName>
    </alternativeName>
</protein>
<comment type="subcellular location">
    <subcellularLocation>
        <location evidence="7">Cell membrane</location>
        <topology evidence="7">Single-pass membrane protein</topology>
    </subcellularLocation>
</comment>
<dbReference type="GO" id="GO:0005886">
    <property type="term" value="C:plasma membrane"/>
    <property type="evidence" value="ECO:0007669"/>
    <property type="project" value="UniProtKB-SubCell"/>
</dbReference>
<organism evidence="9 10">
    <name type="scientific">Enorma massiliensis</name>
    <dbReference type="NCBI Taxonomy" id="1472761"/>
    <lineage>
        <taxon>Bacteria</taxon>
        <taxon>Bacillati</taxon>
        <taxon>Actinomycetota</taxon>
        <taxon>Coriobacteriia</taxon>
        <taxon>Coriobacteriales</taxon>
        <taxon>Coriobacteriaceae</taxon>
        <taxon>Enorma</taxon>
    </lineage>
</organism>
<dbReference type="PANTHER" id="PTHR30518:SF2">
    <property type="entry name" value="ENDOLYTIC MUREIN TRANSGLYCOSYLASE"/>
    <property type="match status" value="1"/>
</dbReference>
<keyword evidence="2 7" id="KW-0812">Transmembrane</keyword>
<reference evidence="10" key="1">
    <citation type="submission" date="2017-04" db="EMBL/GenBank/DDBJ databases">
        <title>Function of individual gut microbiota members based on whole genome sequencing of pure cultures obtained from chicken caecum.</title>
        <authorList>
            <person name="Medvecky M."/>
            <person name="Cejkova D."/>
            <person name="Polansky O."/>
            <person name="Karasova D."/>
            <person name="Kubasova T."/>
            <person name="Cizek A."/>
            <person name="Rychlik I."/>
        </authorList>
    </citation>
    <scope>NUCLEOTIDE SEQUENCE [LARGE SCALE GENOMIC DNA]</scope>
    <source>
        <strain evidence="10">An70</strain>
    </source>
</reference>
<keyword evidence="6 7" id="KW-0961">Cell wall biogenesis/degradation</keyword>
<evidence type="ECO:0000256" key="7">
    <source>
        <dbReference type="HAMAP-Rule" id="MF_02065"/>
    </source>
</evidence>
<evidence type="ECO:0000313" key="9">
    <source>
        <dbReference type="EMBL" id="OUN44384.1"/>
    </source>
</evidence>
<proteinExistence type="inferred from homology"/>
<dbReference type="GO" id="GO:0009252">
    <property type="term" value="P:peptidoglycan biosynthetic process"/>
    <property type="evidence" value="ECO:0007669"/>
    <property type="project" value="UniProtKB-UniRule"/>
</dbReference>
<dbReference type="EMBL" id="NFHO01000001">
    <property type="protein sequence ID" value="OUN44384.1"/>
    <property type="molecule type" value="Genomic_DNA"/>
</dbReference>
<dbReference type="CDD" id="cd08010">
    <property type="entry name" value="MltG_like"/>
    <property type="match status" value="1"/>
</dbReference>
<dbReference type="Pfam" id="PF02618">
    <property type="entry name" value="YceG"/>
    <property type="match status" value="1"/>
</dbReference>
<keyword evidence="5 7" id="KW-0456">Lyase</keyword>
<keyword evidence="10" id="KW-1185">Reference proteome</keyword>
<dbReference type="GO" id="GO:0008932">
    <property type="term" value="F:lytic endotransglycosylase activity"/>
    <property type="evidence" value="ECO:0007669"/>
    <property type="project" value="UniProtKB-UniRule"/>
</dbReference>
<evidence type="ECO:0000256" key="5">
    <source>
        <dbReference type="ARBA" id="ARBA00023239"/>
    </source>
</evidence>
<evidence type="ECO:0000256" key="6">
    <source>
        <dbReference type="ARBA" id="ARBA00023316"/>
    </source>
</evidence>
<feature type="transmembrane region" description="Helical" evidence="7">
    <location>
        <begin position="91"/>
        <end position="113"/>
    </location>
</feature>
<dbReference type="Gene3D" id="3.30.160.60">
    <property type="entry name" value="Classic Zinc Finger"/>
    <property type="match status" value="1"/>
</dbReference>
<keyword evidence="4 7" id="KW-0472">Membrane</keyword>
<evidence type="ECO:0000256" key="3">
    <source>
        <dbReference type="ARBA" id="ARBA00022989"/>
    </source>
</evidence>
<gene>
    <name evidence="7" type="primary">mltG</name>
    <name evidence="9" type="ORF">B5G21_00025</name>
</gene>
<accession>A0A1Y3U6K0</accession>
<dbReference type="InterPro" id="IPR003770">
    <property type="entry name" value="MLTG-like"/>
</dbReference>
<dbReference type="Gene3D" id="3.30.1490.480">
    <property type="entry name" value="Endolytic murein transglycosylase"/>
    <property type="match status" value="1"/>
</dbReference>
<name>A0A1Y3U6K0_9ACTN</name>
<dbReference type="Proteomes" id="UP000196560">
    <property type="component" value="Unassembled WGS sequence"/>
</dbReference>
<comment type="function">
    <text evidence="7">Functions as a peptidoglycan terminase that cleaves nascent peptidoglycan strands endolytically to terminate their elongation.</text>
</comment>
<dbReference type="STRING" id="1118060.GCA_000311845_01098"/>
<dbReference type="eggNOG" id="COG1559">
    <property type="taxonomic scope" value="Bacteria"/>
</dbReference>
<evidence type="ECO:0000256" key="2">
    <source>
        <dbReference type="ARBA" id="ARBA00022692"/>
    </source>
</evidence>
<comment type="caution">
    <text evidence="9">The sequence shown here is derived from an EMBL/GenBank/DDBJ whole genome shotgun (WGS) entry which is preliminary data.</text>
</comment>
<dbReference type="PANTHER" id="PTHR30518">
    <property type="entry name" value="ENDOLYTIC MUREIN TRANSGLYCOSYLASE"/>
    <property type="match status" value="1"/>
</dbReference>
<sequence length="434" mass="46830">MIPEDDAVAELRDDGAHRSARRAHARYASAAGQGRPQGTRFRTAPQAAPSRTVGAPARRMPAPAHGRPQGRHGVQPAYQRRSTTQARRKPIVPIIIVCAVAVALIAAIVLFVVPAVGRLISGSNEPAVEAGIEVQINIPQGASGDQIASILSQNHIIEDPKEYYATVSSMQADALLKPGDYLFTTLQDPEEVVQQLIDGPNVEGVTLTIPEGLTVQQTAERVQETYGISADDFLAQAKASNYVSDYPFLEGAYNDSLEGYLYPKTYSFQDDPTADEVIRAMLDQFETETAGLNLTDGANGLTAQQIVTMASLIERESSVESERSTIASVIYNRLDEGMPLQIDAAIVYARGGGSGTVTYDDLEIDSPYNVYQNTGLTPGPICSPSVSSIQAALNPDDTNYLYYVLSSAGDGSHKFSETYDEFQANVQEYRDSQS</sequence>
<dbReference type="HAMAP" id="MF_02065">
    <property type="entry name" value="MltG"/>
    <property type="match status" value="1"/>
</dbReference>
<evidence type="ECO:0000256" key="1">
    <source>
        <dbReference type="ARBA" id="ARBA00022475"/>
    </source>
</evidence>
<evidence type="ECO:0000256" key="8">
    <source>
        <dbReference type="SAM" id="MobiDB-lite"/>
    </source>
</evidence>
<evidence type="ECO:0000313" key="10">
    <source>
        <dbReference type="Proteomes" id="UP000196560"/>
    </source>
</evidence>
<dbReference type="NCBIfam" id="TIGR00247">
    <property type="entry name" value="endolytic transglycosylase MltG"/>
    <property type="match status" value="1"/>
</dbReference>
<dbReference type="GO" id="GO:0071555">
    <property type="term" value="P:cell wall organization"/>
    <property type="evidence" value="ECO:0007669"/>
    <property type="project" value="UniProtKB-KW"/>
</dbReference>
<keyword evidence="1 7" id="KW-1003">Cell membrane</keyword>
<dbReference type="AlphaFoldDB" id="A0A1Y3U6K0"/>
<evidence type="ECO:0000256" key="4">
    <source>
        <dbReference type="ARBA" id="ARBA00023136"/>
    </source>
</evidence>
<feature type="region of interest" description="Disordered" evidence="8">
    <location>
        <begin position="1"/>
        <end position="83"/>
    </location>
</feature>
<comment type="similarity">
    <text evidence="7">Belongs to the transglycosylase MltG family.</text>
</comment>
<feature type="site" description="Important for catalytic activity" evidence="7">
    <location>
        <position position="316"/>
    </location>
</feature>
<comment type="catalytic activity">
    <reaction evidence="7">
        <text>a peptidoglycan chain = a peptidoglycan chain with N-acetyl-1,6-anhydromuramyl-[peptide] at the reducing end + a peptidoglycan chain with N-acetylglucosamine at the non-reducing end.</text>
        <dbReference type="EC" id="4.2.2.29"/>
    </reaction>
</comment>
<keyword evidence="3 7" id="KW-1133">Transmembrane helix</keyword>
<dbReference type="EC" id="4.2.2.29" evidence="7"/>